<keyword evidence="3" id="KW-1185">Reference proteome</keyword>
<dbReference type="Proteomes" id="UP001164746">
    <property type="component" value="Chromosome 4"/>
</dbReference>
<name>A0ABY7DWW0_MYAAR</name>
<evidence type="ECO:0000313" key="2">
    <source>
        <dbReference type="EMBL" id="WAR01950.1"/>
    </source>
</evidence>
<accession>A0ABY7DWW0</accession>
<evidence type="ECO:0000256" key="1">
    <source>
        <dbReference type="SAM" id="Phobius"/>
    </source>
</evidence>
<gene>
    <name evidence="2" type="ORF">MAR_008508</name>
</gene>
<dbReference type="EMBL" id="CP111015">
    <property type="protein sequence ID" value="WAR01950.1"/>
    <property type="molecule type" value="Genomic_DNA"/>
</dbReference>
<keyword evidence="1" id="KW-0472">Membrane</keyword>
<evidence type="ECO:0000313" key="3">
    <source>
        <dbReference type="Proteomes" id="UP001164746"/>
    </source>
</evidence>
<keyword evidence="1" id="KW-1133">Transmembrane helix</keyword>
<feature type="transmembrane region" description="Helical" evidence="1">
    <location>
        <begin position="35"/>
        <end position="61"/>
    </location>
</feature>
<sequence>MNRQFDPPWYLRNIHAQTLLSFCLPQSPTEFDREYIYKCVIVALVTMVGVGTGGSLLLSYLGEFGSSANISAGACISACFDNAERFSKGVQGKYDICSNGFRQFDELVYSKLYNCSTVDDFWDRFIDNPNDVSWSEKLALDYFDSVLEFTNKGHTINYGKCAIRSTI</sequence>
<reference evidence="2" key="1">
    <citation type="submission" date="2022-11" db="EMBL/GenBank/DDBJ databases">
        <title>Centuries of genome instability and evolution in soft-shell clam transmissible cancer (bioRxiv).</title>
        <authorList>
            <person name="Hart S.F.M."/>
            <person name="Yonemitsu M.A."/>
            <person name="Giersch R.M."/>
            <person name="Beal B.F."/>
            <person name="Arriagada G."/>
            <person name="Davis B.W."/>
            <person name="Ostrander E.A."/>
            <person name="Goff S.P."/>
            <person name="Metzger M.J."/>
        </authorList>
    </citation>
    <scope>NUCLEOTIDE SEQUENCE</scope>
    <source>
        <strain evidence="2">MELC-2E11</strain>
        <tissue evidence="2">Siphon/mantle</tissue>
    </source>
</reference>
<protein>
    <submittedName>
        <fullName evidence="2">Uncharacterized protein</fullName>
    </submittedName>
</protein>
<keyword evidence="1" id="KW-0812">Transmembrane</keyword>
<proteinExistence type="predicted"/>
<organism evidence="2 3">
    <name type="scientific">Mya arenaria</name>
    <name type="common">Soft-shell clam</name>
    <dbReference type="NCBI Taxonomy" id="6604"/>
    <lineage>
        <taxon>Eukaryota</taxon>
        <taxon>Metazoa</taxon>
        <taxon>Spiralia</taxon>
        <taxon>Lophotrochozoa</taxon>
        <taxon>Mollusca</taxon>
        <taxon>Bivalvia</taxon>
        <taxon>Autobranchia</taxon>
        <taxon>Heteroconchia</taxon>
        <taxon>Euheterodonta</taxon>
        <taxon>Imparidentia</taxon>
        <taxon>Neoheterodontei</taxon>
        <taxon>Myida</taxon>
        <taxon>Myoidea</taxon>
        <taxon>Myidae</taxon>
        <taxon>Mya</taxon>
    </lineage>
</organism>